<evidence type="ECO:0000313" key="2">
    <source>
        <dbReference type="Proteomes" id="UP001642483"/>
    </source>
</evidence>
<dbReference type="Proteomes" id="UP001642483">
    <property type="component" value="Unassembled WGS sequence"/>
</dbReference>
<accession>A0ABP0GA04</accession>
<protein>
    <submittedName>
        <fullName evidence="1">Uncharacterized protein</fullName>
    </submittedName>
</protein>
<comment type="caution">
    <text evidence="1">The sequence shown here is derived from an EMBL/GenBank/DDBJ whole genome shotgun (WGS) entry which is preliminary data.</text>
</comment>
<keyword evidence="2" id="KW-1185">Reference proteome</keyword>
<gene>
    <name evidence="1" type="ORF">CVLEPA_LOCUS20634</name>
</gene>
<evidence type="ECO:0000313" key="1">
    <source>
        <dbReference type="EMBL" id="CAK8688640.1"/>
    </source>
</evidence>
<sequence length="102" mass="11245">MVYDILPQLPVTGLIGSVEDDLMEQVMEPTSMRLQVILMEAGRSNPGFPTFFAARTPFSAQGSSYPLMFNLVPPVGNPCLTASITNNMKLLQIDLQTEQLQQ</sequence>
<name>A0ABP0GA04_CLALP</name>
<proteinExistence type="predicted"/>
<reference evidence="1 2" key="1">
    <citation type="submission" date="2024-02" db="EMBL/GenBank/DDBJ databases">
        <authorList>
            <person name="Daric V."/>
            <person name="Darras S."/>
        </authorList>
    </citation>
    <scope>NUCLEOTIDE SEQUENCE [LARGE SCALE GENOMIC DNA]</scope>
</reference>
<organism evidence="1 2">
    <name type="scientific">Clavelina lepadiformis</name>
    <name type="common">Light-bulb sea squirt</name>
    <name type="synonym">Ascidia lepadiformis</name>
    <dbReference type="NCBI Taxonomy" id="159417"/>
    <lineage>
        <taxon>Eukaryota</taxon>
        <taxon>Metazoa</taxon>
        <taxon>Chordata</taxon>
        <taxon>Tunicata</taxon>
        <taxon>Ascidiacea</taxon>
        <taxon>Aplousobranchia</taxon>
        <taxon>Clavelinidae</taxon>
        <taxon>Clavelina</taxon>
    </lineage>
</organism>
<dbReference type="EMBL" id="CAWYQH010000108">
    <property type="protein sequence ID" value="CAK8688640.1"/>
    <property type="molecule type" value="Genomic_DNA"/>
</dbReference>